<name>A0A1G2K2U4_9BACT</name>
<dbReference type="AlphaFoldDB" id="A0A1G2K2U4"/>
<protein>
    <submittedName>
        <fullName evidence="1">Uncharacterized protein</fullName>
    </submittedName>
</protein>
<dbReference type="EMBL" id="MHQC01000051">
    <property type="protein sequence ID" value="OGZ93749.1"/>
    <property type="molecule type" value="Genomic_DNA"/>
</dbReference>
<gene>
    <name evidence="1" type="ORF">A2633_02675</name>
</gene>
<accession>A0A1G2K2U4</accession>
<reference evidence="1 2" key="1">
    <citation type="journal article" date="2016" name="Nat. Commun.">
        <title>Thousands of microbial genomes shed light on interconnected biogeochemical processes in an aquifer system.</title>
        <authorList>
            <person name="Anantharaman K."/>
            <person name="Brown C.T."/>
            <person name="Hug L.A."/>
            <person name="Sharon I."/>
            <person name="Castelle C.J."/>
            <person name="Probst A.J."/>
            <person name="Thomas B.C."/>
            <person name="Singh A."/>
            <person name="Wilkins M.J."/>
            <person name="Karaoz U."/>
            <person name="Brodie E.L."/>
            <person name="Williams K.H."/>
            <person name="Hubbard S.S."/>
            <person name="Banfield J.F."/>
        </authorList>
    </citation>
    <scope>NUCLEOTIDE SEQUENCE [LARGE SCALE GENOMIC DNA]</scope>
</reference>
<organism evidence="1 2">
    <name type="scientific">Candidatus Sungbacteria bacterium RIFCSPHIGHO2_01_FULL_47_32</name>
    <dbReference type="NCBI Taxonomy" id="1802264"/>
    <lineage>
        <taxon>Bacteria</taxon>
        <taxon>Candidatus Sungiibacteriota</taxon>
    </lineage>
</organism>
<sequence length="186" mass="21805">MTFVERNESLVRDWINKKQGAVKHSTKNIHDDTVRSAPFYYVRISGMAERSGRDPEGQEAKPYIIFFDVNMPKRHLRRDLEYIKDRASIHFFNGINCFDEKGKAPCRMSDSELLTHTVQILNRYYPNHPKERCFFFTLDKTFRRAAGPNHPGHNRVIIEIFTTRKKHELLAEAIIKRFELHVAGAS</sequence>
<evidence type="ECO:0000313" key="1">
    <source>
        <dbReference type="EMBL" id="OGZ93749.1"/>
    </source>
</evidence>
<comment type="caution">
    <text evidence="1">The sequence shown here is derived from an EMBL/GenBank/DDBJ whole genome shotgun (WGS) entry which is preliminary data.</text>
</comment>
<evidence type="ECO:0000313" key="2">
    <source>
        <dbReference type="Proteomes" id="UP000177152"/>
    </source>
</evidence>
<dbReference type="Proteomes" id="UP000177152">
    <property type="component" value="Unassembled WGS sequence"/>
</dbReference>
<proteinExistence type="predicted"/>